<name>K1U317_9ZZZZ</name>
<feature type="domain" description="SpaA-like prealbumin fold" evidence="4">
    <location>
        <begin position="25"/>
        <end position="104"/>
    </location>
</feature>
<dbReference type="PANTHER" id="PTHR36108">
    <property type="entry name" value="COLOSSIN-B-RELATED"/>
    <property type="match status" value="1"/>
</dbReference>
<keyword evidence="2" id="KW-0964">Secreted</keyword>
<accession>K1U317</accession>
<sequence>RQKVEVSLEKSLETNELFGIGNNGEIKNISFGLFADEELVSASGTSIPKDGLLEIITLDENGRATVGTDLPLGSYYVKELATDEHYQLSGEKYPVVFEYAGQETATVVIAVNDGEPMENKLIYGSVSGKKVDENGEGLGGAIIGLFKSDDVEFTEENALMTAVSGDDGSFAFENVPYGSWYIREIKQPTGFVLDETVYDVNISENEQVVEIEIVNKLVRGNIALTKVDAEYTDTKLTGAVFEVYKDSNDNGELDSEDELLGTLTEKEIGQYEMNDLLYGRYFVKESKAPEDFVLDEGVYEVFIDTDGKTYQVENTEGKGFANEPMRGNLKIVK</sequence>
<feature type="domain" description="SpaA-like prealbumin fold" evidence="4">
    <location>
        <begin position="124"/>
        <end position="216"/>
    </location>
</feature>
<dbReference type="AlphaFoldDB" id="K1U317"/>
<evidence type="ECO:0000256" key="3">
    <source>
        <dbReference type="ARBA" id="ARBA00022729"/>
    </source>
</evidence>
<proteinExistence type="inferred from homology"/>
<dbReference type="SUPFAM" id="SSF49478">
    <property type="entry name" value="Cna protein B-type domain"/>
    <property type="match status" value="1"/>
</dbReference>
<dbReference type="EMBL" id="AJWY01003762">
    <property type="protein sequence ID" value="EKC74329.1"/>
    <property type="molecule type" value="Genomic_DNA"/>
</dbReference>
<evidence type="ECO:0000313" key="5">
    <source>
        <dbReference type="EMBL" id="EKC74329.1"/>
    </source>
</evidence>
<comment type="similarity">
    <text evidence="1">Belongs to the serine-aspartate repeat-containing protein (SDr) family.</text>
</comment>
<comment type="caution">
    <text evidence="5">The sequence shown here is derived from an EMBL/GenBank/DDBJ whole genome shotgun (WGS) entry which is preliminary data.</text>
</comment>
<protein>
    <submittedName>
        <fullName evidence="5">Collagen adhesion protein</fullName>
    </submittedName>
</protein>
<dbReference type="InterPro" id="IPR013783">
    <property type="entry name" value="Ig-like_fold"/>
</dbReference>
<keyword evidence="3" id="KW-0732">Signal</keyword>
<feature type="non-terminal residue" evidence="5">
    <location>
        <position position="333"/>
    </location>
</feature>
<dbReference type="Gene3D" id="2.60.40.10">
    <property type="entry name" value="Immunoglobulins"/>
    <property type="match status" value="3"/>
</dbReference>
<evidence type="ECO:0000259" key="4">
    <source>
        <dbReference type="Pfam" id="PF17802"/>
    </source>
</evidence>
<feature type="non-terminal residue" evidence="5">
    <location>
        <position position="1"/>
    </location>
</feature>
<reference evidence="5" key="1">
    <citation type="journal article" date="2013" name="Environ. Microbiol.">
        <title>Microbiota from the distal guts of lean and obese adolescents exhibit partial functional redundancy besides clear differences in community structure.</title>
        <authorList>
            <person name="Ferrer M."/>
            <person name="Ruiz A."/>
            <person name="Lanza F."/>
            <person name="Haange S.B."/>
            <person name="Oberbach A."/>
            <person name="Till H."/>
            <person name="Bargiela R."/>
            <person name="Campoy C."/>
            <person name="Segura M.T."/>
            <person name="Richter M."/>
            <person name="von Bergen M."/>
            <person name="Seifert J."/>
            <person name="Suarez A."/>
        </authorList>
    </citation>
    <scope>NUCLEOTIDE SEQUENCE</scope>
</reference>
<evidence type="ECO:0000256" key="1">
    <source>
        <dbReference type="ARBA" id="ARBA00007257"/>
    </source>
</evidence>
<dbReference type="Pfam" id="PF17802">
    <property type="entry name" value="SpaA"/>
    <property type="match status" value="3"/>
</dbReference>
<dbReference type="PANTHER" id="PTHR36108:SF13">
    <property type="entry name" value="COLOSSIN-B-RELATED"/>
    <property type="match status" value="1"/>
</dbReference>
<feature type="domain" description="SpaA-like prealbumin fold" evidence="4">
    <location>
        <begin position="220"/>
        <end position="315"/>
    </location>
</feature>
<evidence type="ECO:0000256" key="2">
    <source>
        <dbReference type="ARBA" id="ARBA00022525"/>
    </source>
</evidence>
<organism evidence="5">
    <name type="scientific">human gut metagenome</name>
    <dbReference type="NCBI Taxonomy" id="408170"/>
    <lineage>
        <taxon>unclassified sequences</taxon>
        <taxon>metagenomes</taxon>
        <taxon>organismal metagenomes</taxon>
    </lineage>
</organism>
<dbReference type="InterPro" id="IPR041033">
    <property type="entry name" value="SpaA_PFL_dom_1"/>
</dbReference>
<gene>
    <name evidence="5" type="ORF">LEA_05767</name>
</gene>